<reference evidence="2 3" key="1">
    <citation type="submission" date="2017-06" db="EMBL/GenBank/DDBJ databases">
        <title>A platform for efficient transgenesis in Macrostomum lignano, a flatworm model organism for stem cell research.</title>
        <authorList>
            <person name="Berezikov E."/>
        </authorList>
    </citation>
    <scope>NUCLEOTIDE SEQUENCE [LARGE SCALE GENOMIC DNA]</scope>
    <source>
        <strain evidence="2">DV1</strain>
        <tissue evidence="2">Whole organism</tissue>
    </source>
</reference>
<evidence type="ECO:0000313" key="2">
    <source>
        <dbReference type="EMBL" id="PAA55589.1"/>
    </source>
</evidence>
<gene>
    <name evidence="2" type="ORF">BOX15_Mlig018956g1</name>
</gene>
<protein>
    <submittedName>
        <fullName evidence="2">Uncharacterized protein</fullName>
    </submittedName>
</protein>
<keyword evidence="3" id="KW-1185">Reference proteome</keyword>
<accession>A0A267E429</accession>
<feature type="compositionally biased region" description="Polar residues" evidence="1">
    <location>
        <begin position="876"/>
        <end position="887"/>
    </location>
</feature>
<proteinExistence type="predicted"/>
<evidence type="ECO:0000313" key="3">
    <source>
        <dbReference type="Proteomes" id="UP000215902"/>
    </source>
</evidence>
<organism evidence="2 3">
    <name type="scientific">Macrostomum lignano</name>
    <dbReference type="NCBI Taxonomy" id="282301"/>
    <lineage>
        <taxon>Eukaryota</taxon>
        <taxon>Metazoa</taxon>
        <taxon>Spiralia</taxon>
        <taxon>Lophotrochozoa</taxon>
        <taxon>Platyhelminthes</taxon>
        <taxon>Rhabditophora</taxon>
        <taxon>Macrostomorpha</taxon>
        <taxon>Macrostomida</taxon>
        <taxon>Macrostomidae</taxon>
        <taxon>Macrostomum</taxon>
    </lineage>
</organism>
<dbReference type="Proteomes" id="UP000215902">
    <property type="component" value="Unassembled WGS sequence"/>
</dbReference>
<sequence length="1848" mass="209815">MSNEPEQIELRLHYRVETQLVDAESTCVVSLAGKKYQLHQKDTLEDEKVFVTADFDVGSQVERDESAVPCLQAEMRSGGEFLILPDRIPLEFSVTVNSQSELKLSKENVIQILNGQHALNNVVEVLVLIDERQNTWTVSAHPVIPVQLQFRALAHSGVEVFVLGNCEELCQQTHQNRMVADGSGVKLQGALRVRLACLGKSYTAYRYSNQQIETSETLHQGEDKSIRTPDGDPLKVRLKLNDELNELHDDMPSQTVPLSCESSESMLQSSGFIVDFDHVGVNVHQIVNWRVSFFVDGLEDQVTDIRLTGLCETELRLSRQEAFPFDSAWHTDCLLVATAEDCRGDWLLKTLDGEYFECEMAVTVKDENTKLKMSLYPRVSKVWLNTRFEAHVTLWQNKDTNSEFSESESSDPPIFFSLEMRQFDCDFLSWRRDSVLKRLHENMQLPHHKVQIQLKGKPIEFDAVKNTYAQLLVPLIKKDGSYDGRTKETSGNPSKWHNIWGEADGTDPVGDPNQTNESAIQCVHRIVSDSTLNVEEARNSVFNRLQKTYINREKKVSELQRSAEQRFKSLFEHIAAIVRGRMEAALVLPSVTDRASHMGEATEWFAFLMRAWCRFRKQNPHGDEHKRFRESITEDKKPPSDVGAAGTLTYTTKDTMALSATFDRVEILNEFTNALTRYHLCSRGSPIRFVDVKSTYAQLLVPLIKKDGSYDGRTKETSGTPSKWHNIWREADGTDPVGNPNQTKESAIQCVHRIVSDSTLNVEEARNSVFTRLRKTYSIRGEKVFELLGVTTKGLNAVTEEQLLAAEQHYKSLLEHAAAIVRGRMEAALVLPMETDRESHMREATEWFVFLMRVWCRFRHQNPSGNEQERFRESISEPTAASDTLSDPASLKPPEKVQQLLQLSFQFDENTAREGSVVEFDGETFSTSKIVKVQDAQRKDAVWTRNGETIKFKAKTKSSDELKEFQLACSEDFNFVEEVISYKIIVTNKVHILRQMPDQVDQRIGDFFVRVCKGEVAVEQFTSITLRFKVEHCEGMSAVWVSNLSIGNLHLKLDDQKREWQSPVHVPLVYIDSKHDWKVRPLVQAVINNKLYNCSLSMQKDKPDGAQLVTDGADLIATVSQLTTEDKKWDICECTHESEDSLMPVEVHLRVRGELENRTVELISQEGSSVTAGKSISVATRVLPDGSVSGLKELKVVVDQQPVAIEQKLISTTVSKVVVLVYLDCSQPIAHMLPVIDVPMVFTAEEESVHVLSNCPELGHEPTSSNKLTKDSSTGGWVKWQGLQLAVINGEFRLLDDQPVTVWRRKNRKKVHHWPLRLLCHNSAAGEIGFCIQFNKDTAEPMVHRSVRTLLQIRAGHQEGMTSLCAKGVGLTDSPFTRESEPCVIHSFVEKDCKDCREFWDGAVELAAAMPVPTEGRDFELRHPDGHTLEFALNAEKSNEAKRMPVYFVLKVESPIQPVAFFCEELVYKNPVTDIEKRELEDHFSDLAEGKGMFQTLKESFFPQNDSNQPNCTTVSLRDVLQMIEEPTSKKAKKTTTTLALNSAENTKKSNDKKNKNAEIYEEFKFRKIVFDLLVPRFKRCGAYAKPTCDNPDFHIWASVEDVQKEQNSNRQKYTDTGQSDLEKFLTAEKKSEIHEECCKFNGAVACRSSAQYFFRRVGHPFGRRQNYPNGVNATLAATHIRKRLRTLYHLQRQRLIYNRTRIDLEGGCNYWKTVPNLYKEAMERAEAIAYVNEKTKGSISQLLIKTAAAIARGRAEALMLPLVATDKKHSDAAITWLECTVNALREYFSENPVSESNLANTIKHILNDGNFPPPNFNQWPCTCKLACCKRPLIANKSKKGRHQKRKS</sequence>
<comment type="caution">
    <text evidence="2">The sequence shown here is derived from an EMBL/GenBank/DDBJ whole genome shotgun (WGS) entry which is preliminary data.</text>
</comment>
<evidence type="ECO:0000256" key="1">
    <source>
        <dbReference type="SAM" id="MobiDB-lite"/>
    </source>
</evidence>
<feature type="region of interest" description="Disordered" evidence="1">
    <location>
        <begin position="864"/>
        <end position="891"/>
    </location>
</feature>
<dbReference type="EMBL" id="NIVC01002733">
    <property type="protein sequence ID" value="PAA55589.1"/>
    <property type="molecule type" value="Genomic_DNA"/>
</dbReference>
<name>A0A267E429_9PLAT</name>